<evidence type="ECO:0000313" key="2">
    <source>
        <dbReference type="EMBL" id="KAF1086707.1"/>
    </source>
</evidence>
<dbReference type="SUPFAM" id="SSF109755">
    <property type="entry name" value="PhoU-like"/>
    <property type="match status" value="1"/>
</dbReference>
<dbReference type="Pfam" id="PF01865">
    <property type="entry name" value="PhoU_div"/>
    <property type="match status" value="1"/>
</dbReference>
<dbReference type="PANTHER" id="PTHR37298">
    <property type="entry name" value="UPF0111 PROTEIN YKAA"/>
    <property type="match status" value="1"/>
</dbReference>
<accession>A0A9D2WU73</accession>
<organism evidence="2 3">
    <name type="scientific">Sporotomaculum syntrophicum</name>
    <dbReference type="NCBI Taxonomy" id="182264"/>
    <lineage>
        <taxon>Bacteria</taxon>
        <taxon>Bacillati</taxon>
        <taxon>Bacillota</taxon>
        <taxon>Clostridia</taxon>
        <taxon>Eubacteriales</taxon>
        <taxon>Desulfallaceae</taxon>
        <taxon>Sporotomaculum</taxon>
    </lineage>
</organism>
<dbReference type="Gene3D" id="1.20.58.220">
    <property type="entry name" value="Phosphate transport system protein phou homolog 2, domain 2"/>
    <property type="match status" value="1"/>
</dbReference>
<dbReference type="EMBL" id="LSRS01000001">
    <property type="protein sequence ID" value="KAF1086707.1"/>
    <property type="molecule type" value="Genomic_DNA"/>
</dbReference>
<gene>
    <name evidence="2" type="ORF">SPSYN_00426</name>
</gene>
<dbReference type="RefSeq" id="WP_161820838.1">
    <property type="nucleotide sequence ID" value="NZ_LSRS01000001.1"/>
</dbReference>
<evidence type="ECO:0000256" key="1">
    <source>
        <dbReference type="ARBA" id="ARBA00008591"/>
    </source>
</evidence>
<dbReference type="Proteomes" id="UP000798488">
    <property type="component" value="Unassembled WGS sequence"/>
</dbReference>
<dbReference type="PANTHER" id="PTHR37298:SF1">
    <property type="entry name" value="UPF0111 PROTEIN YKAA"/>
    <property type="match status" value="1"/>
</dbReference>
<comment type="caution">
    <text evidence="2">The sequence shown here is derived from an EMBL/GenBank/DDBJ whole genome shotgun (WGS) entry which is preliminary data.</text>
</comment>
<reference evidence="2" key="1">
    <citation type="submission" date="2016-02" db="EMBL/GenBank/DDBJ databases">
        <title>Draft Genome Sequence of Sporotomaculum syntrophicum Strain FB, a Syntrophic Benzoate Degrader.</title>
        <authorList>
            <person name="Nobu M.K."/>
            <person name="Narihiro T."/>
            <person name="Qiu Y.-L."/>
            <person name="Ohashi A."/>
            <person name="Liu W.-T."/>
            <person name="Yuji S."/>
        </authorList>
    </citation>
    <scope>NUCLEOTIDE SEQUENCE</scope>
    <source>
        <strain evidence="2">FB</strain>
    </source>
</reference>
<comment type="similarity">
    <text evidence="1">Belongs to the UPF0111 family.</text>
</comment>
<dbReference type="OrthoDB" id="9797568at2"/>
<name>A0A9D2WU73_9FIRM</name>
<dbReference type="InterPro" id="IPR038078">
    <property type="entry name" value="PhoU-like_sf"/>
</dbReference>
<keyword evidence="3" id="KW-1185">Reference proteome</keyword>
<dbReference type="InterPro" id="IPR018445">
    <property type="entry name" value="Put_Phosphate_transp_reg"/>
</dbReference>
<dbReference type="InterPro" id="IPR052912">
    <property type="entry name" value="UPF0111_domain"/>
</dbReference>
<protein>
    <submittedName>
        <fullName evidence="2">Pit accessory protein</fullName>
    </submittedName>
</protein>
<sequence length="204" mass="23813">MIFKKKDFFFTTLMLSAQNLKEASDLFLEEINNLREVEEYATKIKDLEHKGDDYTHDIIRALNKTFITPLEREDILGLATKIDDVIDGIEECADRLCLYQVKQADEYIVAFAENIVKSCHEIVAAMDLLEQKKLPEMMQHVFRINELENEADSLLRVCIRSLFEKTDDPILIIKKMQLYEMLERITDVCEDVADILESLQMRNS</sequence>
<proteinExistence type="inferred from homology"/>
<evidence type="ECO:0000313" key="3">
    <source>
        <dbReference type="Proteomes" id="UP000798488"/>
    </source>
</evidence>
<dbReference type="AlphaFoldDB" id="A0A9D2WU73"/>